<reference evidence="5 6" key="1">
    <citation type="journal article" date="2004" name="Science">
        <title>The genome of the diatom Thalassiosira pseudonana: ecology, evolution, and metabolism.</title>
        <authorList>
            <person name="Armbrust E.V."/>
            <person name="Berges J.A."/>
            <person name="Bowler C."/>
            <person name="Green B.R."/>
            <person name="Martinez D."/>
            <person name="Putnam N.H."/>
            <person name="Zhou S."/>
            <person name="Allen A.E."/>
            <person name="Apt K.E."/>
            <person name="Bechner M."/>
            <person name="Brzezinski M.A."/>
            <person name="Chaal B.K."/>
            <person name="Chiovitti A."/>
            <person name="Davis A.K."/>
            <person name="Demarest M.S."/>
            <person name="Detter J.C."/>
            <person name="Glavina T."/>
            <person name="Goodstein D."/>
            <person name="Hadi M.Z."/>
            <person name="Hellsten U."/>
            <person name="Hildebrand M."/>
            <person name="Jenkins B.D."/>
            <person name="Jurka J."/>
            <person name="Kapitonov V.V."/>
            <person name="Kroger N."/>
            <person name="Lau W.W."/>
            <person name="Lane T.W."/>
            <person name="Larimer F.W."/>
            <person name="Lippmeier J.C."/>
            <person name="Lucas S."/>
            <person name="Medina M."/>
            <person name="Montsant A."/>
            <person name="Obornik M."/>
            <person name="Parker M.S."/>
            <person name="Palenik B."/>
            <person name="Pazour G.J."/>
            <person name="Richardson P.M."/>
            <person name="Rynearson T.A."/>
            <person name="Saito M.A."/>
            <person name="Schwartz D.C."/>
            <person name="Thamatrakoln K."/>
            <person name="Valentin K."/>
            <person name="Vardi A."/>
            <person name="Wilkerson F.P."/>
            <person name="Rokhsar D.S."/>
        </authorList>
    </citation>
    <scope>NUCLEOTIDE SEQUENCE [LARGE SCALE GENOMIC DNA]</scope>
    <source>
        <strain evidence="5 6">CCMP1335</strain>
    </source>
</reference>
<dbReference type="InterPro" id="IPR039119">
    <property type="entry name" value="ABT1/Esf2"/>
</dbReference>
<evidence type="ECO:0000256" key="3">
    <source>
        <dbReference type="ARBA" id="ARBA00022884"/>
    </source>
</evidence>
<dbReference type="Gene3D" id="3.30.70.330">
    <property type="match status" value="1"/>
</dbReference>
<evidence type="ECO:0000313" key="5">
    <source>
        <dbReference type="EMBL" id="EED92395.1"/>
    </source>
</evidence>
<sequence>DAITSKKKKKIRKLKLTTTQDFNAQLEKRGILYLSRVPPRMGPAKVKTLLSDFGNITRVYLVEEDKTIRKKRRKAGGSGFKRYTEGWVEFESKKDAKLVGETLNMTRVTNHKRSTHYDDLWNVKYLKGFKWSHLTEKVAYERRVREQKLRVEMMEVRRENASYLAQVEAGKKLDYIDERRKKRKEKE</sequence>
<name>B8C2J2_THAPS</name>
<dbReference type="AlphaFoldDB" id="B8C2J2"/>
<evidence type="ECO:0000313" key="6">
    <source>
        <dbReference type="Proteomes" id="UP000001449"/>
    </source>
</evidence>
<dbReference type="Proteomes" id="UP000001449">
    <property type="component" value="Chromosome 5"/>
</dbReference>
<dbReference type="InterPro" id="IPR012677">
    <property type="entry name" value="Nucleotide-bd_a/b_plait_sf"/>
</dbReference>
<proteinExistence type="inferred from homology"/>
<dbReference type="PANTHER" id="PTHR12311">
    <property type="entry name" value="ACTIVATOR OF BASAL TRANSCRIPTION 1"/>
    <property type="match status" value="1"/>
</dbReference>
<dbReference type="EMBL" id="CM000642">
    <property type="protein sequence ID" value="EED92395.1"/>
    <property type="molecule type" value="Genomic_DNA"/>
</dbReference>
<evidence type="ECO:0000256" key="4">
    <source>
        <dbReference type="ARBA" id="ARBA00023242"/>
    </source>
</evidence>
<dbReference type="FunCoup" id="B8C2J2">
    <property type="interactions" value="423"/>
</dbReference>
<dbReference type="eggNOG" id="KOG3152">
    <property type="taxonomic scope" value="Eukaryota"/>
</dbReference>
<dbReference type="GO" id="GO:0003723">
    <property type="term" value="F:RNA binding"/>
    <property type="evidence" value="ECO:0000318"/>
    <property type="project" value="GO_Central"/>
</dbReference>
<dbReference type="GO" id="GO:0000447">
    <property type="term" value="P:endonucleolytic cleavage in ITS1 to separate SSU-rRNA from 5.8S rRNA and LSU-rRNA from tricistronic rRNA transcript (SSU-rRNA, 5.8S rRNA, LSU-rRNA)"/>
    <property type="evidence" value="ECO:0000318"/>
    <property type="project" value="GO_Central"/>
</dbReference>
<organism evidence="5 6">
    <name type="scientific">Thalassiosira pseudonana</name>
    <name type="common">Marine diatom</name>
    <name type="synonym">Cyclotella nana</name>
    <dbReference type="NCBI Taxonomy" id="35128"/>
    <lineage>
        <taxon>Eukaryota</taxon>
        <taxon>Sar</taxon>
        <taxon>Stramenopiles</taxon>
        <taxon>Ochrophyta</taxon>
        <taxon>Bacillariophyta</taxon>
        <taxon>Coscinodiscophyceae</taxon>
        <taxon>Thalassiosirophycidae</taxon>
        <taxon>Thalassiosirales</taxon>
        <taxon>Thalassiosiraceae</taxon>
        <taxon>Thalassiosira</taxon>
    </lineage>
</organism>
<accession>B8C2J2</accession>
<comment type="similarity">
    <text evidence="2">Belongs to the ESF2/ABP1 family.</text>
</comment>
<dbReference type="InParanoid" id="B8C2J2"/>
<feature type="non-terminal residue" evidence="5">
    <location>
        <position position="1"/>
    </location>
</feature>
<dbReference type="PaxDb" id="35128-Thaps34413"/>
<keyword evidence="6" id="KW-1185">Reference proteome</keyword>
<evidence type="ECO:0000256" key="1">
    <source>
        <dbReference type="ARBA" id="ARBA00004604"/>
    </source>
</evidence>
<dbReference type="OMA" id="ILAIPHC"/>
<dbReference type="KEGG" id="tps:THAPSDRAFT_34413"/>
<dbReference type="PANTHER" id="PTHR12311:SF7">
    <property type="entry name" value="ACTIVATOR OF BASAL TRANSCRIPTION 1"/>
    <property type="match status" value="1"/>
</dbReference>
<dbReference type="InterPro" id="IPR034353">
    <property type="entry name" value="ABT1/ESF2_RRM"/>
</dbReference>
<evidence type="ECO:0000256" key="2">
    <source>
        <dbReference type="ARBA" id="ARBA00005819"/>
    </source>
</evidence>
<gene>
    <name evidence="5" type="ORF">THAPSDRAFT_34413</name>
</gene>
<dbReference type="RefSeq" id="XP_002290643.1">
    <property type="nucleotide sequence ID" value="XM_002290607.1"/>
</dbReference>
<dbReference type="STRING" id="35128.B8C2J2"/>
<dbReference type="GO" id="GO:0034462">
    <property type="term" value="P:small-subunit processome assembly"/>
    <property type="evidence" value="ECO:0000318"/>
    <property type="project" value="GO_Central"/>
</dbReference>
<dbReference type="GO" id="GO:0000480">
    <property type="term" value="P:endonucleolytic cleavage in 5'-ETS of tricistronic rRNA transcript (SSU-rRNA, 5.8S rRNA, LSU-rRNA)"/>
    <property type="evidence" value="ECO:0000318"/>
    <property type="project" value="GO_Central"/>
</dbReference>
<evidence type="ECO:0008006" key="7">
    <source>
        <dbReference type="Google" id="ProtNLM"/>
    </source>
</evidence>
<protein>
    <recommendedName>
        <fullName evidence="7">RRM domain-containing protein</fullName>
    </recommendedName>
</protein>
<dbReference type="GeneID" id="7449601"/>
<dbReference type="SUPFAM" id="SSF54928">
    <property type="entry name" value="RNA-binding domain, RBD"/>
    <property type="match status" value="1"/>
</dbReference>
<dbReference type="CDD" id="cd12263">
    <property type="entry name" value="RRM_ABT1_like"/>
    <property type="match status" value="1"/>
</dbReference>
<keyword evidence="3" id="KW-0694">RNA-binding</keyword>
<dbReference type="GO" id="GO:0005730">
    <property type="term" value="C:nucleolus"/>
    <property type="evidence" value="ECO:0000318"/>
    <property type="project" value="GO_Central"/>
</dbReference>
<reference evidence="5 6" key="2">
    <citation type="journal article" date="2008" name="Nature">
        <title>The Phaeodactylum genome reveals the evolutionary history of diatom genomes.</title>
        <authorList>
            <person name="Bowler C."/>
            <person name="Allen A.E."/>
            <person name="Badger J.H."/>
            <person name="Grimwood J."/>
            <person name="Jabbari K."/>
            <person name="Kuo A."/>
            <person name="Maheswari U."/>
            <person name="Martens C."/>
            <person name="Maumus F."/>
            <person name="Otillar R.P."/>
            <person name="Rayko E."/>
            <person name="Salamov A."/>
            <person name="Vandepoele K."/>
            <person name="Beszteri B."/>
            <person name="Gruber A."/>
            <person name="Heijde M."/>
            <person name="Katinka M."/>
            <person name="Mock T."/>
            <person name="Valentin K."/>
            <person name="Verret F."/>
            <person name="Berges J.A."/>
            <person name="Brownlee C."/>
            <person name="Cadoret J.P."/>
            <person name="Chiovitti A."/>
            <person name="Choi C.J."/>
            <person name="Coesel S."/>
            <person name="De Martino A."/>
            <person name="Detter J.C."/>
            <person name="Durkin C."/>
            <person name="Falciatore A."/>
            <person name="Fournet J."/>
            <person name="Haruta M."/>
            <person name="Huysman M.J."/>
            <person name="Jenkins B.D."/>
            <person name="Jiroutova K."/>
            <person name="Jorgensen R.E."/>
            <person name="Joubert Y."/>
            <person name="Kaplan A."/>
            <person name="Kroger N."/>
            <person name="Kroth P.G."/>
            <person name="La Roche J."/>
            <person name="Lindquist E."/>
            <person name="Lommer M."/>
            <person name="Martin-Jezequel V."/>
            <person name="Lopez P.J."/>
            <person name="Lucas S."/>
            <person name="Mangogna M."/>
            <person name="McGinnis K."/>
            <person name="Medlin L.K."/>
            <person name="Montsant A."/>
            <person name="Oudot-Le Secq M.P."/>
            <person name="Napoli C."/>
            <person name="Obornik M."/>
            <person name="Parker M.S."/>
            <person name="Petit J.L."/>
            <person name="Porcel B.M."/>
            <person name="Poulsen N."/>
            <person name="Robison M."/>
            <person name="Rychlewski L."/>
            <person name="Rynearson T.A."/>
            <person name="Schmutz J."/>
            <person name="Shapiro H."/>
            <person name="Siaut M."/>
            <person name="Stanley M."/>
            <person name="Sussman M.R."/>
            <person name="Taylor A.R."/>
            <person name="Vardi A."/>
            <person name="von Dassow P."/>
            <person name="Vyverman W."/>
            <person name="Willis A."/>
            <person name="Wyrwicz L.S."/>
            <person name="Rokhsar D.S."/>
            <person name="Weissenbach J."/>
            <person name="Armbrust E.V."/>
            <person name="Green B.R."/>
            <person name="Van de Peer Y."/>
            <person name="Grigoriev I.V."/>
        </authorList>
    </citation>
    <scope>NUCLEOTIDE SEQUENCE [LARGE SCALE GENOMIC DNA]</scope>
    <source>
        <strain evidence="5 6">CCMP1335</strain>
    </source>
</reference>
<feature type="non-terminal residue" evidence="5">
    <location>
        <position position="187"/>
    </location>
</feature>
<dbReference type="GO" id="GO:0000472">
    <property type="term" value="P:endonucleolytic cleavage to generate mature 5'-end of SSU-rRNA from (SSU-rRNA, 5.8S rRNA, LSU-rRNA)"/>
    <property type="evidence" value="ECO:0000318"/>
    <property type="project" value="GO_Central"/>
</dbReference>
<comment type="subcellular location">
    <subcellularLocation>
        <location evidence="1">Nucleus</location>
        <location evidence="1">Nucleolus</location>
    </subcellularLocation>
</comment>
<dbReference type="InterPro" id="IPR035979">
    <property type="entry name" value="RBD_domain_sf"/>
</dbReference>
<dbReference type="HOGENOM" id="CLU_054086_2_1_1"/>
<keyword evidence="4" id="KW-0539">Nucleus</keyword>